<evidence type="ECO:0000256" key="12">
    <source>
        <dbReference type="RuleBase" id="RU367108"/>
    </source>
</evidence>
<dbReference type="SUPFAM" id="SSF54928">
    <property type="entry name" value="RNA-binding domain, RBD"/>
    <property type="match status" value="1"/>
</dbReference>
<dbReference type="Proteomes" id="UP000254866">
    <property type="component" value="Unassembled WGS sequence"/>
</dbReference>
<dbReference type="InterPro" id="IPR018850">
    <property type="entry name" value="Mt_escape_2_C"/>
</dbReference>
<evidence type="ECO:0000313" key="15">
    <source>
        <dbReference type="Proteomes" id="UP000254866"/>
    </source>
</evidence>
<comment type="similarity">
    <text evidence="2 12">Belongs to the YME2 family.</text>
</comment>
<dbReference type="InterPro" id="IPR027417">
    <property type="entry name" value="P-loop_NTPase"/>
</dbReference>
<dbReference type="OrthoDB" id="10267654at2759"/>
<dbReference type="RefSeq" id="XP_031872380.1">
    <property type="nucleotide sequence ID" value="XM_032012687.1"/>
</dbReference>
<keyword evidence="6" id="KW-0809">Transit peptide</keyword>
<comment type="caution">
    <text evidence="14">The sequence shown here is derived from an EMBL/GenBank/DDBJ whole genome shotgun (WGS) entry which is preliminary data.</text>
</comment>
<evidence type="ECO:0000256" key="11">
    <source>
        <dbReference type="PROSITE-ProRule" id="PRU00176"/>
    </source>
</evidence>
<dbReference type="GO" id="GO:0003723">
    <property type="term" value="F:RNA binding"/>
    <property type="evidence" value="ECO:0007669"/>
    <property type="project" value="UniProtKB-UniRule"/>
</dbReference>
<organism evidence="14 15">
    <name type="scientific">Venustampulla echinocandica</name>
    <dbReference type="NCBI Taxonomy" id="2656787"/>
    <lineage>
        <taxon>Eukaryota</taxon>
        <taxon>Fungi</taxon>
        <taxon>Dikarya</taxon>
        <taxon>Ascomycota</taxon>
        <taxon>Pezizomycotina</taxon>
        <taxon>Leotiomycetes</taxon>
        <taxon>Helotiales</taxon>
        <taxon>Pleuroascaceae</taxon>
        <taxon>Venustampulla</taxon>
    </lineage>
</organism>
<dbReference type="STRING" id="2656787.A0A370TW19"/>
<dbReference type="InterPro" id="IPR035979">
    <property type="entry name" value="RBD_domain_sf"/>
</dbReference>
<dbReference type="PANTHER" id="PTHR32198:SF2">
    <property type="entry name" value="MITOCHONDRIAL ESCAPE PROTEIN 2"/>
    <property type="match status" value="1"/>
</dbReference>
<evidence type="ECO:0000256" key="10">
    <source>
        <dbReference type="ARBA" id="ARBA00025276"/>
    </source>
</evidence>
<dbReference type="GeneID" id="43596913"/>
<dbReference type="PANTHER" id="PTHR32198">
    <property type="entry name" value="MITOCHONDRIAL ESCAPE PROTEIN 2"/>
    <property type="match status" value="1"/>
</dbReference>
<evidence type="ECO:0000256" key="8">
    <source>
        <dbReference type="ARBA" id="ARBA00023128"/>
    </source>
</evidence>
<feature type="domain" description="RRM" evidence="13">
    <location>
        <begin position="220"/>
        <end position="312"/>
    </location>
</feature>
<dbReference type="InterPro" id="IPR012677">
    <property type="entry name" value="Nucleotide-bd_a/b_plait_sf"/>
</dbReference>
<keyword evidence="4" id="KW-0812">Transmembrane</keyword>
<dbReference type="GO" id="GO:0005743">
    <property type="term" value="C:mitochondrial inner membrane"/>
    <property type="evidence" value="ECO:0007669"/>
    <property type="project" value="UniProtKB-SubCell"/>
</dbReference>
<keyword evidence="11 12" id="KW-0694">RNA-binding</keyword>
<dbReference type="InterPro" id="IPR039627">
    <property type="entry name" value="Yme2_C"/>
</dbReference>
<keyword evidence="15" id="KW-1185">Reference proteome</keyword>
<sequence length="871" mass="97636">MQAQRRVFFNPTSLPCLRAQRPQCRNFYNSVSTRRVGLKHLNAPGKWRGVRRESTETGEDLTGHISAGPNEGILFFDSKILSKANEGHQLIVYFFIDIFPIKLYWALRLPMRGGGSLSGLLWRFNNKALRPYEPLTLVKRAIPDSVPIKVTEILPRLKDGGAFIKFQHPQGMTTKEIEGLVARYLEENPINPWFNPFRRIRTNLVVGRPWLEDLSRFPSRRVKVEFVPTSPGKEAAELSQEMLYSLFRRYGKLAEIVTQPSDSKILPKFAFLDFARLREAIVAKNCMHGLKILEEAGGGPSGTQLRLSFEKKIEAHWIRDWLVSHPKVVIPAIAALLAAITVAVFDPIRTFFIKAHIDHAFHLTDNKLYKWFKSQATDIFTSRSSMAEGVGLGAIWDDRKEVIDQLQTWLLETADTFVVVSGPRGSGKRELILDQALKGRNNTLLIDCKPIQEARGDSATISAAAAAVGYRPVFSWMNSISSLVDLAAQGTIGVKSGFSETLDAQLGKIWQNTATALKQVALQCRKKNDKDGNLSDDDWLDAHPECRPVVVIDNFLHKNEEGSIVYDKISEWAAGLTTANIAHVIFLTNDTSYSKSLSKALPDRVFRQISLGDITPEVAKKFVITRLNEEPSDATKGGEKLTPHQRRRDLEELDECIDVLGGRLADLEFLARRLKTGQTPKRAVAEIIEQSASEIMKMYLLAVDTGERKWSQEQAWYLVKSLAKNNSLRYNEILLSNTFASSLSPSASNGENVLEALSAAELISIKTHNGRPQTIKVGKPVYQAAFKLLTEDNVLKSKFDMAILTELTKVETKNINKYETELSMLGNLPKQPREVGPRIQYLLGKLAASQSKVEGWEKEVGVLKKVLASEY</sequence>
<dbReference type="Pfam" id="PF00076">
    <property type="entry name" value="RRM_1"/>
    <property type="match status" value="1"/>
</dbReference>
<dbReference type="PROSITE" id="PS50102">
    <property type="entry name" value="RRM"/>
    <property type="match status" value="1"/>
</dbReference>
<dbReference type="GO" id="GO:0006397">
    <property type="term" value="P:mRNA processing"/>
    <property type="evidence" value="ECO:0007669"/>
    <property type="project" value="UniProtKB-UniRule"/>
</dbReference>
<dbReference type="Gene3D" id="3.30.70.330">
    <property type="match status" value="1"/>
</dbReference>
<evidence type="ECO:0000256" key="2">
    <source>
        <dbReference type="ARBA" id="ARBA00010320"/>
    </source>
</evidence>
<name>A0A370TW19_9HELO</name>
<reference evidence="14 15" key="1">
    <citation type="journal article" date="2018" name="IMA Fungus">
        <title>IMA Genome-F 9: Draft genome sequence of Annulohypoxylon stygium, Aspergillus mulundensis, Berkeleyomyces basicola (syn. Thielaviopsis basicola), Ceratocystis smalleyi, two Cercospora beticola strains, Coleophoma cylindrospora, Fusarium fracticaudum, Phialophora cf. hyalina, and Morchella septimelata.</title>
        <authorList>
            <person name="Wingfield B.D."/>
            <person name="Bills G.F."/>
            <person name="Dong Y."/>
            <person name="Huang W."/>
            <person name="Nel W.J."/>
            <person name="Swalarsk-Parry B.S."/>
            <person name="Vaghefi N."/>
            <person name="Wilken P.M."/>
            <person name="An Z."/>
            <person name="de Beer Z.W."/>
            <person name="De Vos L."/>
            <person name="Chen L."/>
            <person name="Duong T.A."/>
            <person name="Gao Y."/>
            <person name="Hammerbacher A."/>
            <person name="Kikkert J.R."/>
            <person name="Li Y."/>
            <person name="Li H."/>
            <person name="Li K."/>
            <person name="Li Q."/>
            <person name="Liu X."/>
            <person name="Ma X."/>
            <person name="Naidoo K."/>
            <person name="Pethybridge S.J."/>
            <person name="Sun J."/>
            <person name="Steenkamp E.T."/>
            <person name="van der Nest M.A."/>
            <person name="van Wyk S."/>
            <person name="Wingfield M.J."/>
            <person name="Xiong C."/>
            <person name="Yue Q."/>
            <person name="Zhang X."/>
        </authorList>
    </citation>
    <scope>NUCLEOTIDE SEQUENCE [LARGE SCALE GENOMIC DNA]</scope>
    <source>
        <strain evidence="14 15">BP 5553</strain>
    </source>
</reference>
<protein>
    <recommendedName>
        <fullName evidence="3 12">Mitochondrial escape protein 2</fullName>
    </recommendedName>
</protein>
<evidence type="ECO:0000259" key="13">
    <source>
        <dbReference type="PROSITE" id="PS50102"/>
    </source>
</evidence>
<keyword evidence="5 12" id="KW-0999">Mitochondrion inner membrane</keyword>
<dbReference type="SUPFAM" id="SSF52540">
    <property type="entry name" value="P-loop containing nucleoside triphosphate hydrolases"/>
    <property type="match status" value="1"/>
</dbReference>
<dbReference type="InterPro" id="IPR034260">
    <property type="entry name" value="Yme2_RRM"/>
</dbReference>
<keyword evidence="7" id="KW-1133">Transmembrane helix</keyword>
<dbReference type="CDD" id="cd12433">
    <property type="entry name" value="RRM_Yme2p_like"/>
    <property type="match status" value="1"/>
</dbReference>
<keyword evidence="9" id="KW-0472">Membrane</keyword>
<evidence type="ECO:0000313" key="14">
    <source>
        <dbReference type="EMBL" id="RDL39724.1"/>
    </source>
</evidence>
<dbReference type="Pfam" id="PF10443">
    <property type="entry name" value="RNA12"/>
    <property type="match status" value="1"/>
</dbReference>
<comment type="subcellular location">
    <subcellularLocation>
        <location evidence="1 12">Mitochondrion inner membrane</location>
        <topology evidence="1 12">Single-pass membrane protein</topology>
    </subcellularLocation>
</comment>
<evidence type="ECO:0000256" key="7">
    <source>
        <dbReference type="ARBA" id="ARBA00022989"/>
    </source>
</evidence>
<evidence type="ECO:0000256" key="4">
    <source>
        <dbReference type="ARBA" id="ARBA00022692"/>
    </source>
</evidence>
<evidence type="ECO:0000256" key="6">
    <source>
        <dbReference type="ARBA" id="ARBA00022946"/>
    </source>
</evidence>
<dbReference type="AlphaFoldDB" id="A0A370TW19"/>
<dbReference type="EMBL" id="NPIC01000002">
    <property type="protein sequence ID" value="RDL39724.1"/>
    <property type="molecule type" value="Genomic_DNA"/>
</dbReference>
<proteinExistence type="inferred from homology"/>
<dbReference type="InterPro" id="IPR000504">
    <property type="entry name" value="RRM_dom"/>
</dbReference>
<gene>
    <name evidence="14" type="ORF">BP5553_04064</name>
</gene>
<comment type="function">
    <text evidence="10 12">Plays a role in maintaining the mitochondrial genome and in controlling the mtDNA escape. Involved in the regulation of mtDNA nucleotide structure and number. May have a dispensable role in early maturation of pre-rRNA.</text>
</comment>
<keyword evidence="8 12" id="KW-0496">Mitochondrion</keyword>
<evidence type="ECO:0000256" key="9">
    <source>
        <dbReference type="ARBA" id="ARBA00023136"/>
    </source>
</evidence>
<evidence type="ECO:0000256" key="5">
    <source>
        <dbReference type="ARBA" id="ARBA00022792"/>
    </source>
</evidence>
<evidence type="ECO:0000256" key="1">
    <source>
        <dbReference type="ARBA" id="ARBA00004434"/>
    </source>
</evidence>
<accession>A0A370TW19</accession>
<evidence type="ECO:0000256" key="3">
    <source>
        <dbReference type="ARBA" id="ARBA00020222"/>
    </source>
</evidence>
<keyword evidence="12" id="KW-0507">mRNA processing</keyword>